<evidence type="ECO:0000256" key="10">
    <source>
        <dbReference type="SAM" id="MobiDB-lite"/>
    </source>
</evidence>
<evidence type="ECO:0000256" key="4">
    <source>
        <dbReference type="ARBA" id="ARBA00022722"/>
    </source>
</evidence>
<evidence type="ECO:0000256" key="2">
    <source>
        <dbReference type="ARBA" id="ARBA00022679"/>
    </source>
</evidence>
<keyword evidence="4" id="KW-0540">Nuclease</keyword>
<proteinExistence type="predicted"/>
<dbReference type="InterPro" id="IPR036397">
    <property type="entry name" value="RNaseH_sf"/>
</dbReference>
<protein>
    <recommendedName>
        <fullName evidence="1">RNA-directed DNA polymerase</fullName>
        <ecNumber evidence="1">2.7.7.49</ecNumber>
    </recommendedName>
</protein>
<dbReference type="EC" id="2.7.7.49" evidence="1"/>
<accession>A0A6J1PQW5</accession>
<dbReference type="OrthoDB" id="7554188at2759"/>
<keyword evidence="5" id="KW-0255">Endonuclease</keyword>
<evidence type="ECO:0000256" key="6">
    <source>
        <dbReference type="ARBA" id="ARBA00022801"/>
    </source>
</evidence>
<keyword evidence="8" id="KW-0689">Ribosomal protein</keyword>
<dbReference type="PANTHER" id="PTHR37984">
    <property type="entry name" value="PROTEIN CBG26694"/>
    <property type="match status" value="1"/>
</dbReference>
<evidence type="ECO:0000313" key="12">
    <source>
        <dbReference type="Proteomes" id="UP000504618"/>
    </source>
</evidence>
<evidence type="ECO:0000313" key="13">
    <source>
        <dbReference type="RefSeq" id="XP_024871698.1"/>
    </source>
</evidence>
<dbReference type="InterPro" id="IPR041373">
    <property type="entry name" value="RT_RNaseH"/>
</dbReference>
<dbReference type="PANTHER" id="PTHR37984:SF5">
    <property type="entry name" value="PROTEIN NYNRIN-LIKE"/>
    <property type="match status" value="1"/>
</dbReference>
<dbReference type="InterPro" id="IPR012337">
    <property type="entry name" value="RNaseH-like_sf"/>
</dbReference>
<dbReference type="SUPFAM" id="SSF56672">
    <property type="entry name" value="DNA/RNA polymerases"/>
    <property type="match status" value="1"/>
</dbReference>
<name>A0A6J1PQW5_9HYME</name>
<keyword evidence="3" id="KW-0548">Nucleotidyltransferase</keyword>
<gene>
    <name evidence="13" type="primary">LOC112454492</name>
</gene>
<dbReference type="GO" id="GO:1990904">
    <property type="term" value="C:ribonucleoprotein complex"/>
    <property type="evidence" value="ECO:0007669"/>
    <property type="project" value="UniProtKB-KW"/>
</dbReference>
<reference evidence="13" key="1">
    <citation type="submission" date="2025-08" db="UniProtKB">
        <authorList>
            <consortium name="RefSeq"/>
        </authorList>
    </citation>
    <scope>IDENTIFICATION</scope>
    <source>
        <tissue evidence="13">Whole body</tissue>
    </source>
</reference>
<dbReference type="InterPro" id="IPR001584">
    <property type="entry name" value="Integrase_cat-core"/>
</dbReference>
<dbReference type="AlphaFoldDB" id="A0A6J1PQW5"/>
<evidence type="ECO:0000256" key="1">
    <source>
        <dbReference type="ARBA" id="ARBA00012493"/>
    </source>
</evidence>
<evidence type="ECO:0000256" key="7">
    <source>
        <dbReference type="ARBA" id="ARBA00022918"/>
    </source>
</evidence>
<dbReference type="Proteomes" id="UP000504618">
    <property type="component" value="Unplaced"/>
</dbReference>
<dbReference type="GO" id="GO:0015074">
    <property type="term" value="P:DNA integration"/>
    <property type="evidence" value="ECO:0007669"/>
    <property type="project" value="InterPro"/>
</dbReference>
<organism evidence="12 13">
    <name type="scientific">Temnothorax curvispinosus</name>
    <dbReference type="NCBI Taxonomy" id="300111"/>
    <lineage>
        <taxon>Eukaryota</taxon>
        <taxon>Metazoa</taxon>
        <taxon>Ecdysozoa</taxon>
        <taxon>Arthropoda</taxon>
        <taxon>Hexapoda</taxon>
        <taxon>Insecta</taxon>
        <taxon>Pterygota</taxon>
        <taxon>Neoptera</taxon>
        <taxon>Endopterygota</taxon>
        <taxon>Hymenoptera</taxon>
        <taxon>Apocrita</taxon>
        <taxon>Aculeata</taxon>
        <taxon>Formicoidea</taxon>
        <taxon>Formicidae</taxon>
        <taxon>Myrmicinae</taxon>
        <taxon>Temnothorax</taxon>
    </lineage>
</organism>
<keyword evidence="12" id="KW-1185">Reference proteome</keyword>
<dbReference type="GO" id="GO:0003964">
    <property type="term" value="F:RNA-directed DNA polymerase activity"/>
    <property type="evidence" value="ECO:0007669"/>
    <property type="project" value="UniProtKB-KW"/>
</dbReference>
<dbReference type="GO" id="GO:0003723">
    <property type="term" value="F:RNA binding"/>
    <property type="evidence" value="ECO:0007669"/>
    <property type="project" value="InterPro"/>
</dbReference>
<dbReference type="GeneID" id="112454492"/>
<dbReference type="Gene3D" id="1.10.340.70">
    <property type="match status" value="1"/>
</dbReference>
<dbReference type="InterPro" id="IPR041588">
    <property type="entry name" value="Integrase_H2C2"/>
</dbReference>
<dbReference type="InterPro" id="IPR043502">
    <property type="entry name" value="DNA/RNA_pol_sf"/>
</dbReference>
<dbReference type="GO" id="GO:0042575">
    <property type="term" value="C:DNA polymerase complex"/>
    <property type="evidence" value="ECO:0007669"/>
    <property type="project" value="UniProtKB-ARBA"/>
</dbReference>
<evidence type="ECO:0000256" key="8">
    <source>
        <dbReference type="ARBA" id="ARBA00022980"/>
    </source>
</evidence>
<evidence type="ECO:0000256" key="3">
    <source>
        <dbReference type="ARBA" id="ARBA00022695"/>
    </source>
</evidence>
<dbReference type="PROSITE" id="PS50994">
    <property type="entry name" value="INTEGRASE"/>
    <property type="match status" value="1"/>
</dbReference>
<feature type="domain" description="Integrase catalytic" evidence="11">
    <location>
        <begin position="285"/>
        <end position="436"/>
    </location>
</feature>
<dbReference type="Pfam" id="PF17917">
    <property type="entry name" value="RT_RNaseH"/>
    <property type="match status" value="1"/>
</dbReference>
<dbReference type="SUPFAM" id="SSF53098">
    <property type="entry name" value="Ribonuclease H-like"/>
    <property type="match status" value="1"/>
</dbReference>
<dbReference type="RefSeq" id="XP_024871698.1">
    <property type="nucleotide sequence ID" value="XM_025015930.1"/>
</dbReference>
<dbReference type="GO" id="GO:0016787">
    <property type="term" value="F:hydrolase activity"/>
    <property type="evidence" value="ECO:0007669"/>
    <property type="project" value="UniProtKB-KW"/>
</dbReference>
<feature type="region of interest" description="Disordered" evidence="10">
    <location>
        <begin position="528"/>
        <end position="612"/>
    </location>
</feature>
<evidence type="ECO:0000256" key="9">
    <source>
        <dbReference type="ARBA" id="ARBA00023274"/>
    </source>
</evidence>
<dbReference type="InterPro" id="IPR041988">
    <property type="entry name" value="Ribosomal_uL24_KOW"/>
</dbReference>
<keyword evidence="7" id="KW-0695">RNA-directed DNA polymerase</keyword>
<keyword evidence="2" id="KW-0808">Transferase</keyword>
<dbReference type="GO" id="GO:0005840">
    <property type="term" value="C:ribosome"/>
    <property type="evidence" value="ECO:0007669"/>
    <property type="project" value="UniProtKB-KW"/>
</dbReference>
<dbReference type="Gene3D" id="3.30.420.10">
    <property type="entry name" value="Ribonuclease H-like superfamily/Ribonuclease H"/>
    <property type="match status" value="1"/>
</dbReference>
<dbReference type="GO" id="GO:0004519">
    <property type="term" value="F:endonuclease activity"/>
    <property type="evidence" value="ECO:0007669"/>
    <property type="project" value="UniProtKB-KW"/>
</dbReference>
<dbReference type="FunFam" id="1.10.340.70:FF:000003">
    <property type="entry name" value="Protein CBG25708"/>
    <property type="match status" value="1"/>
</dbReference>
<dbReference type="Pfam" id="PF17921">
    <property type="entry name" value="Integrase_H2C2"/>
    <property type="match status" value="1"/>
</dbReference>
<keyword evidence="6" id="KW-0378">Hydrolase</keyword>
<dbReference type="CDD" id="cd06089">
    <property type="entry name" value="KOW_RPL26"/>
    <property type="match status" value="1"/>
</dbReference>
<dbReference type="Pfam" id="PF00665">
    <property type="entry name" value="rve"/>
    <property type="match status" value="1"/>
</dbReference>
<keyword evidence="9" id="KW-0687">Ribonucleoprotein</keyword>
<evidence type="ECO:0000256" key="5">
    <source>
        <dbReference type="ARBA" id="ARBA00022759"/>
    </source>
</evidence>
<sequence length="612" mass="69883">MHVPLELAPFFFNETQTAMNVQSTICRRALPTLKGTTPSSKKRPSRLSAVKRFHKFVWGRIFILQTDHKPLVALLQTENTKELKATTAARLKRWALRLMGYDFKIEFIRTQDFGHADALSCLIDKFRRDNAEELQVASIQAMESELLQLKNRSIDFFGKKLRNNLKKATKKDPFLRSVFQAISEDWKTKEVSESLEYFKRRSEDLSIVDDTLLFGDRVVIPEVLRPTILAALHKGHPGIRRTKQLAREFVYWPKMSDDIEHLVRQCDACALNQKLSIKALDPWPVPSRPMKRVYIDFAGPIEGQYLLIFVDAYSKFLGVAITPTISSARTVDLCREFFSRFVPPEVLVTDHETQFTSELFAVFCKEMQISHLLAAVNHPQSNGQAERMVDTVKRAIAKDPTNWKRQLFDFLHSYRYTPCSESPSGKSPAELLFGRRMNSPFSKLLPKPETHEPAPPASAEKQLAMEKQFLKHHGARPRYLTLGDRVIVLTRKDKREQGVIHKVLSQTRYSVRLEDGRVIDRHINHIWKGGSDPSTRPESLMDDWSLLQPPTPETPPTLKADHQPAASPAAQTPVIQEPNPPVNLSTPARPACNRMAPKRLILDPSAKSYSQR</sequence>
<evidence type="ECO:0000259" key="11">
    <source>
        <dbReference type="PROSITE" id="PS50994"/>
    </source>
</evidence>
<dbReference type="InterPro" id="IPR050951">
    <property type="entry name" value="Retrovirus_Pol_polyprotein"/>
</dbReference>